<dbReference type="RefSeq" id="WP_068834065.1">
    <property type="nucleotide sequence ID" value="NZ_JBHSMX010000023.1"/>
</dbReference>
<feature type="transmembrane region" description="Helical" evidence="6">
    <location>
        <begin position="152"/>
        <end position="172"/>
    </location>
</feature>
<gene>
    <name evidence="8" type="ORF">ACFPP7_15125</name>
</gene>
<evidence type="ECO:0000256" key="6">
    <source>
        <dbReference type="SAM" id="Phobius"/>
    </source>
</evidence>
<evidence type="ECO:0000313" key="8">
    <source>
        <dbReference type="EMBL" id="MFC5522233.1"/>
    </source>
</evidence>
<feature type="transmembrane region" description="Helical" evidence="6">
    <location>
        <begin position="48"/>
        <end position="67"/>
    </location>
</feature>
<accession>A0ABW0QCC0</accession>
<evidence type="ECO:0000256" key="1">
    <source>
        <dbReference type="ARBA" id="ARBA00004651"/>
    </source>
</evidence>
<organism evidence="8 9">
    <name type="scientific">Polaromonas jejuensis</name>
    <dbReference type="NCBI Taxonomy" id="457502"/>
    <lineage>
        <taxon>Bacteria</taxon>
        <taxon>Pseudomonadati</taxon>
        <taxon>Pseudomonadota</taxon>
        <taxon>Betaproteobacteria</taxon>
        <taxon>Burkholderiales</taxon>
        <taxon>Comamonadaceae</taxon>
        <taxon>Polaromonas</taxon>
    </lineage>
</organism>
<evidence type="ECO:0000256" key="4">
    <source>
        <dbReference type="ARBA" id="ARBA00022989"/>
    </source>
</evidence>
<comment type="subcellular location">
    <subcellularLocation>
        <location evidence="1">Cell membrane</location>
        <topology evidence="1">Multi-pass membrane protein</topology>
    </subcellularLocation>
</comment>
<dbReference type="PANTHER" id="PTHR30485:SF2">
    <property type="entry name" value="BLL0597 PROTEIN"/>
    <property type="match status" value="1"/>
</dbReference>
<keyword evidence="9" id="KW-1185">Reference proteome</keyword>
<comment type="caution">
    <text evidence="8">The sequence shown here is derived from an EMBL/GenBank/DDBJ whole genome shotgun (WGS) entry which is preliminary data.</text>
</comment>
<dbReference type="InterPro" id="IPR016174">
    <property type="entry name" value="Di-haem_cyt_TM"/>
</dbReference>
<dbReference type="InterPro" id="IPR011577">
    <property type="entry name" value="Cyt_b561_bac/Ni-Hgenase"/>
</dbReference>
<dbReference type="InterPro" id="IPR051542">
    <property type="entry name" value="Hydrogenase_cytochrome"/>
</dbReference>
<keyword evidence="4 6" id="KW-1133">Transmembrane helix</keyword>
<feature type="domain" description="Cytochrome b561 bacterial/Ni-hydrogenase" evidence="7">
    <location>
        <begin position="12"/>
        <end position="185"/>
    </location>
</feature>
<dbReference type="Proteomes" id="UP001596084">
    <property type="component" value="Unassembled WGS sequence"/>
</dbReference>
<sequence>MYNKGSINKVRVWDLPTRLFHWALAICVIGLAISGTLGGNAMVWHFRLGYAVLALLLFRIVWGLVGGRWSRFGAFMYAPQSIIDYLKGRGKPEHGVGHSPIGAGSVFAMLGFLVAQVGSGLISDDEIAFAGPLTRFVSNASVSLATGYHKDIGKWVLLGLVVLHIAAILFYLRRKHNLVGAMLHGDKELVLAAPASRDDTVSRVTALLILAVCTALAYWVSSLEALPF</sequence>
<proteinExistence type="predicted"/>
<dbReference type="Gene3D" id="1.20.950.20">
    <property type="entry name" value="Transmembrane di-heme cytochromes, Chain C"/>
    <property type="match status" value="1"/>
</dbReference>
<evidence type="ECO:0000256" key="2">
    <source>
        <dbReference type="ARBA" id="ARBA00022475"/>
    </source>
</evidence>
<keyword evidence="3 6" id="KW-0812">Transmembrane</keyword>
<evidence type="ECO:0000256" key="3">
    <source>
        <dbReference type="ARBA" id="ARBA00022692"/>
    </source>
</evidence>
<reference evidence="9" key="1">
    <citation type="journal article" date="2019" name="Int. J. Syst. Evol. Microbiol.">
        <title>The Global Catalogue of Microorganisms (GCM) 10K type strain sequencing project: providing services to taxonomists for standard genome sequencing and annotation.</title>
        <authorList>
            <consortium name="The Broad Institute Genomics Platform"/>
            <consortium name="The Broad Institute Genome Sequencing Center for Infectious Disease"/>
            <person name="Wu L."/>
            <person name="Ma J."/>
        </authorList>
    </citation>
    <scope>NUCLEOTIDE SEQUENCE [LARGE SCALE GENOMIC DNA]</scope>
    <source>
        <strain evidence="9">CGMCC 4.7277</strain>
    </source>
</reference>
<feature type="transmembrane region" description="Helical" evidence="6">
    <location>
        <begin position="204"/>
        <end position="221"/>
    </location>
</feature>
<evidence type="ECO:0000256" key="5">
    <source>
        <dbReference type="ARBA" id="ARBA00023136"/>
    </source>
</evidence>
<protein>
    <submittedName>
        <fullName evidence="8">Cytochrome b/b6 domain-containing protein</fullName>
    </submittedName>
</protein>
<keyword evidence="5 6" id="KW-0472">Membrane</keyword>
<dbReference type="Pfam" id="PF01292">
    <property type="entry name" value="Ni_hydr_CYTB"/>
    <property type="match status" value="1"/>
</dbReference>
<keyword evidence="2" id="KW-1003">Cell membrane</keyword>
<feature type="transmembrane region" description="Helical" evidence="6">
    <location>
        <begin position="20"/>
        <end position="42"/>
    </location>
</feature>
<feature type="transmembrane region" description="Helical" evidence="6">
    <location>
        <begin position="101"/>
        <end position="122"/>
    </location>
</feature>
<evidence type="ECO:0000313" key="9">
    <source>
        <dbReference type="Proteomes" id="UP001596084"/>
    </source>
</evidence>
<dbReference type="EMBL" id="JBHSMX010000023">
    <property type="protein sequence ID" value="MFC5522233.1"/>
    <property type="molecule type" value="Genomic_DNA"/>
</dbReference>
<evidence type="ECO:0000259" key="7">
    <source>
        <dbReference type="Pfam" id="PF01292"/>
    </source>
</evidence>
<dbReference type="PANTHER" id="PTHR30485">
    <property type="entry name" value="NI/FE-HYDROGENASE 1 B-TYPE CYTOCHROME SUBUNIT"/>
    <property type="match status" value="1"/>
</dbReference>
<dbReference type="SUPFAM" id="SSF81342">
    <property type="entry name" value="Transmembrane di-heme cytochromes"/>
    <property type="match status" value="1"/>
</dbReference>
<name>A0ABW0QCC0_9BURK</name>